<evidence type="ECO:0000256" key="1">
    <source>
        <dbReference type="SAM" id="SignalP"/>
    </source>
</evidence>
<organism evidence="2 3">
    <name type="scientific">Bartonella apihabitans</name>
    <dbReference type="NCBI Taxonomy" id="2750929"/>
    <lineage>
        <taxon>Bacteria</taxon>
        <taxon>Pseudomonadati</taxon>
        <taxon>Pseudomonadota</taxon>
        <taxon>Alphaproteobacteria</taxon>
        <taxon>Hyphomicrobiales</taxon>
        <taxon>Bartonellaceae</taxon>
        <taxon>Bartonella</taxon>
    </lineage>
</organism>
<dbReference type="EMBL" id="CP015820">
    <property type="protein sequence ID" value="AQT42252.1"/>
    <property type="molecule type" value="Genomic_DNA"/>
</dbReference>
<feature type="signal peptide" evidence="1">
    <location>
        <begin position="1"/>
        <end position="24"/>
    </location>
</feature>
<evidence type="ECO:0000313" key="3">
    <source>
        <dbReference type="Proteomes" id="UP000189660"/>
    </source>
</evidence>
<keyword evidence="3" id="KW-1185">Reference proteome</keyword>
<dbReference type="Proteomes" id="UP000189660">
    <property type="component" value="Chromosome"/>
</dbReference>
<accession>A0A1U9M9T0</accession>
<feature type="chain" id="PRO_5012165656" evidence="1">
    <location>
        <begin position="25"/>
        <end position="79"/>
    </location>
</feature>
<dbReference type="AlphaFoldDB" id="A0A1U9M9T0"/>
<sequence>MHYHEKISVFLIMTSLAGITTAHAADCTEVGKRVATEQGGTLARATLDTQNGNTCVVIVLIPARDGEKPRRVEVAVPAN</sequence>
<gene>
    <name evidence="2" type="ORF">BBC0178_007580</name>
</gene>
<protein>
    <submittedName>
        <fullName evidence="2">Uncharacterized protein</fullName>
    </submittedName>
</protein>
<proteinExistence type="predicted"/>
<evidence type="ECO:0000313" key="2">
    <source>
        <dbReference type="EMBL" id="AQT42252.1"/>
    </source>
</evidence>
<name>A0A1U9M9T0_9HYPH</name>
<reference evidence="2 3" key="1">
    <citation type="submission" date="2016-11" db="EMBL/GenBank/DDBJ databases">
        <title>Comparative genomics of Bartonella apis.</title>
        <authorList>
            <person name="Engel P."/>
        </authorList>
    </citation>
    <scope>NUCLEOTIDE SEQUENCE [LARGE SCALE GENOMIC DNA]</scope>
    <source>
        <strain evidence="2 3">BBC0178</strain>
    </source>
</reference>
<keyword evidence="1" id="KW-0732">Signal</keyword>
<dbReference type="KEGG" id="bapa:BBC0178_007580"/>